<comment type="caution">
    <text evidence="1">The sequence shown here is derived from an EMBL/GenBank/DDBJ whole genome shotgun (WGS) entry which is preliminary data.</text>
</comment>
<evidence type="ECO:0000313" key="1">
    <source>
        <dbReference type="EMBL" id="MFK3862602.1"/>
    </source>
</evidence>
<keyword evidence="2" id="KW-1185">Reference proteome</keyword>
<reference evidence="1 2" key="1">
    <citation type="submission" date="2024-11" db="EMBL/GenBank/DDBJ databases">
        <title>The Natural Products Discovery Center: Release of the First 8490 Sequenced Strains for Exploring Actinobacteria Biosynthetic Diversity.</title>
        <authorList>
            <person name="Kalkreuter E."/>
            <person name="Kautsar S.A."/>
            <person name="Yang D."/>
            <person name="Bader C.D."/>
            <person name="Teijaro C.N."/>
            <person name="Fluegel L."/>
            <person name="Davis C.M."/>
            <person name="Simpson J.R."/>
            <person name="Lauterbach L."/>
            <person name="Steele A.D."/>
            <person name="Gui C."/>
            <person name="Meng S."/>
            <person name="Li G."/>
            <person name="Viehrig K."/>
            <person name="Ye F."/>
            <person name="Su P."/>
            <person name="Kiefer A.F."/>
            <person name="Nichols A."/>
            <person name="Cepeda A.J."/>
            <person name="Yan W."/>
            <person name="Fan B."/>
            <person name="Jiang Y."/>
            <person name="Adhikari A."/>
            <person name="Zheng C.-J."/>
            <person name="Schuster L."/>
            <person name="Cowan T.M."/>
            <person name="Smanski M.J."/>
            <person name="Chevrette M.G."/>
            <person name="De Carvalho L.P.S."/>
            <person name="Shen B."/>
        </authorList>
    </citation>
    <scope>NUCLEOTIDE SEQUENCE [LARGE SCALE GENOMIC DNA]</scope>
    <source>
        <strain evidence="1 2">NPDC078403</strain>
    </source>
</reference>
<name>A0ABW8KRY6_9GAMM</name>
<protein>
    <submittedName>
        <fullName evidence="1">Uncharacterized protein</fullName>
    </submittedName>
</protein>
<proteinExistence type="predicted"/>
<gene>
    <name evidence="1" type="ORF">ACI2JU_01805</name>
</gene>
<sequence>MKAEDDRINDKQHHIDRIISYISPEFRDEFMDKELVDLAKAAMKEKLEITRKKGRGGWWSDDCKTEKLKEMLKKHVEKGDMRDVMNIAAMIYYREYAGIGVYKPKE</sequence>
<dbReference type="Proteomes" id="UP001620262">
    <property type="component" value="Unassembled WGS sequence"/>
</dbReference>
<dbReference type="EMBL" id="JBJDOT010000002">
    <property type="protein sequence ID" value="MFK3862602.1"/>
    <property type="molecule type" value="Genomic_DNA"/>
</dbReference>
<evidence type="ECO:0000313" key="2">
    <source>
        <dbReference type="Proteomes" id="UP001620262"/>
    </source>
</evidence>
<dbReference type="RefSeq" id="WP_404674569.1">
    <property type="nucleotide sequence ID" value="NZ_JBJDOT010000002.1"/>
</dbReference>
<accession>A0ABW8KRY6</accession>
<organism evidence="1 2">
    <name type="scientific">Pseudoalteromonas rhizosphaerae</name>
    <dbReference type="NCBI Taxonomy" id="2518973"/>
    <lineage>
        <taxon>Bacteria</taxon>
        <taxon>Pseudomonadati</taxon>
        <taxon>Pseudomonadota</taxon>
        <taxon>Gammaproteobacteria</taxon>
        <taxon>Alteromonadales</taxon>
        <taxon>Pseudoalteromonadaceae</taxon>
        <taxon>Pseudoalteromonas</taxon>
    </lineage>
</organism>